<dbReference type="SMART" id="SM00032">
    <property type="entry name" value="CCP"/>
    <property type="match status" value="4"/>
</dbReference>
<keyword evidence="4 5" id="KW-1015">Disulfide bond</keyword>
<dbReference type="PANTHER" id="PTHR45785">
    <property type="entry name" value="COMPLEMENT FACTOR H-RELATED"/>
    <property type="match status" value="1"/>
</dbReference>
<keyword evidence="3 7" id="KW-0732">Signal</keyword>
<dbReference type="STRING" id="109280.ENSHCOP00000017805"/>
<evidence type="ECO:0000313" key="9">
    <source>
        <dbReference type="Ensembl" id="ENSHCOP00000017805.1"/>
    </source>
</evidence>
<evidence type="ECO:0000313" key="10">
    <source>
        <dbReference type="Proteomes" id="UP000264820"/>
    </source>
</evidence>
<evidence type="ECO:0000256" key="4">
    <source>
        <dbReference type="ARBA" id="ARBA00023157"/>
    </source>
</evidence>
<dbReference type="Ensembl" id="ENSHCOT00000012858.1">
    <property type="protein sequence ID" value="ENSHCOP00000017805.1"/>
    <property type="gene ID" value="ENSHCOG00000001889.1"/>
</dbReference>
<accession>A0A3Q3DQB2</accession>
<feature type="region of interest" description="Disordered" evidence="6">
    <location>
        <begin position="212"/>
        <end position="255"/>
    </location>
</feature>
<dbReference type="Gene3D" id="2.10.70.10">
    <property type="entry name" value="Complement Module, domain 1"/>
    <property type="match status" value="4"/>
</dbReference>
<dbReference type="OMA" id="NCCNRFE"/>
<evidence type="ECO:0000256" key="7">
    <source>
        <dbReference type="SAM" id="SignalP"/>
    </source>
</evidence>
<dbReference type="AlphaFoldDB" id="A0A3Q3DQB2"/>
<reference evidence="9" key="2">
    <citation type="submission" date="2025-09" db="UniProtKB">
        <authorList>
            <consortium name="Ensembl"/>
        </authorList>
    </citation>
    <scope>IDENTIFICATION</scope>
</reference>
<dbReference type="GeneID" id="109520582"/>
<reference evidence="9" key="1">
    <citation type="submission" date="2025-08" db="UniProtKB">
        <authorList>
            <consortium name="Ensembl"/>
        </authorList>
    </citation>
    <scope>IDENTIFICATION</scope>
</reference>
<feature type="chain" id="PRO_5018752672" evidence="7">
    <location>
        <begin position="28"/>
        <end position="373"/>
    </location>
</feature>
<dbReference type="OrthoDB" id="9984531at2759"/>
<comment type="subcellular location">
    <subcellularLocation>
        <location evidence="1">Virion</location>
    </subcellularLocation>
</comment>
<feature type="disulfide bond" evidence="5">
    <location>
        <begin position="184"/>
        <end position="211"/>
    </location>
</feature>
<dbReference type="InterPro" id="IPR000436">
    <property type="entry name" value="Sushi_SCR_CCP_dom"/>
</dbReference>
<dbReference type="PANTHER" id="PTHR45785:SF2">
    <property type="entry name" value="COMPLEMENT FACTOR H-RELATED"/>
    <property type="match status" value="1"/>
</dbReference>
<dbReference type="Pfam" id="PF00084">
    <property type="entry name" value="Sushi"/>
    <property type="match status" value="4"/>
</dbReference>
<keyword evidence="10" id="KW-1185">Reference proteome</keyword>
<sequence length="373" mass="41110">MLLGMFKKYIGWIFMIWLSGAHRCISASPSCRAPIVNGGYVVPQQDTYSHGTVLPYACENGFKPAVEGWWATTTCQNGKWSTQPQCIGVNNCIPPTIPHAKYTSSQTGWYEDGYVIRITCDPGYSSKDWDATTQCVNGKWLSVPICQRSTQACDDPPKIPHAVIINQGPRRDVYASDTEILYECEDGYDVEGKHKKSIYCISGAWSAAPPCIKQTKPTPGSSTSTGSETGPAGGGGSSTNTGSPDPQVTTIDQCGTNPIVADGEVVERDPMFLKYQCGSFYKQVGPDKVFCYTNGQWSTLPTCKASYCSVDTDQYPQLKYDGVKYINDGESVRLECVKLDHWLTDHYSVGRCNNGRIQLGKCCNWWELKFNSC</sequence>
<organism evidence="9 10">
    <name type="scientific">Hippocampus comes</name>
    <name type="common">Tiger tail seahorse</name>
    <dbReference type="NCBI Taxonomy" id="109280"/>
    <lineage>
        <taxon>Eukaryota</taxon>
        <taxon>Metazoa</taxon>
        <taxon>Chordata</taxon>
        <taxon>Craniata</taxon>
        <taxon>Vertebrata</taxon>
        <taxon>Euteleostomi</taxon>
        <taxon>Actinopterygii</taxon>
        <taxon>Neopterygii</taxon>
        <taxon>Teleostei</taxon>
        <taxon>Neoteleostei</taxon>
        <taxon>Acanthomorphata</taxon>
        <taxon>Syngnathiaria</taxon>
        <taxon>Syngnathiformes</taxon>
        <taxon>Syngnathoidei</taxon>
        <taxon>Syngnathidae</taxon>
        <taxon>Hippocampus</taxon>
    </lineage>
</organism>
<feature type="disulfide bond" evidence="5">
    <location>
        <begin position="92"/>
        <end position="135"/>
    </location>
</feature>
<proteinExistence type="predicted"/>
<feature type="signal peptide" evidence="7">
    <location>
        <begin position="1"/>
        <end position="27"/>
    </location>
</feature>
<keyword evidence="2 5" id="KW-0768">Sushi</keyword>
<feature type="domain" description="Sushi" evidence="8">
    <location>
        <begin position="90"/>
        <end position="148"/>
    </location>
</feature>
<dbReference type="GeneTree" id="ENSGT00940000154386"/>
<evidence type="ECO:0000259" key="8">
    <source>
        <dbReference type="PROSITE" id="PS50923"/>
    </source>
</evidence>
<dbReference type="InterPro" id="IPR051503">
    <property type="entry name" value="ComplSys_Reg/VirEntry_Med"/>
</dbReference>
<dbReference type="CDD" id="cd00033">
    <property type="entry name" value="CCP"/>
    <property type="match status" value="4"/>
</dbReference>
<comment type="caution">
    <text evidence="5">Lacks conserved residue(s) required for the propagation of feature annotation.</text>
</comment>
<dbReference type="InterPro" id="IPR035976">
    <property type="entry name" value="Sushi/SCR/CCP_sf"/>
</dbReference>
<feature type="domain" description="Sushi" evidence="8">
    <location>
        <begin position="151"/>
        <end position="213"/>
    </location>
</feature>
<evidence type="ECO:0000256" key="1">
    <source>
        <dbReference type="ARBA" id="ARBA00004328"/>
    </source>
</evidence>
<protein>
    <submittedName>
        <fullName evidence="9">Complement factor H-related protein 1-like</fullName>
    </submittedName>
</protein>
<dbReference type="SUPFAM" id="SSF57535">
    <property type="entry name" value="Complement control module/SCR domain"/>
    <property type="match status" value="4"/>
</dbReference>
<evidence type="ECO:0000256" key="5">
    <source>
        <dbReference type="PROSITE-ProRule" id="PRU00302"/>
    </source>
</evidence>
<evidence type="ECO:0000256" key="3">
    <source>
        <dbReference type="ARBA" id="ARBA00022729"/>
    </source>
</evidence>
<dbReference type="KEGG" id="hcq:109520582"/>
<dbReference type="Proteomes" id="UP000264820">
    <property type="component" value="Unplaced"/>
</dbReference>
<evidence type="ECO:0000256" key="2">
    <source>
        <dbReference type="ARBA" id="ARBA00022659"/>
    </source>
</evidence>
<evidence type="ECO:0000256" key="6">
    <source>
        <dbReference type="SAM" id="MobiDB-lite"/>
    </source>
</evidence>
<dbReference type="RefSeq" id="XP_019733477.1">
    <property type="nucleotide sequence ID" value="XM_019877918.1"/>
</dbReference>
<feature type="compositionally biased region" description="Low complexity" evidence="6">
    <location>
        <begin position="215"/>
        <end position="230"/>
    </location>
</feature>
<name>A0A3Q3DQB2_HIPCM</name>
<feature type="domain" description="Sushi" evidence="8">
    <location>
        <begin position="252"/>
        <end position="305"/>
    </location>
</feature>
<dbReference type="PROSITE" id="PS50923">
    <property type="entry name" value="SUSHI"/>
    <property type="match status" value="4"/>
</dbReference>
<feature type="compositionally biased region" description="Polar residues" evidence="6">
    <location>
        <begin position="246"/>
        <end position="255"/>
    </location>
</feature>
<feature type="domain" description="Sushi" evidence="8">
    <location>
        <begin position="29"/>
        <end position="88"/>
    </location>
</feature>